<dbReference type="RefSeq" id="WP_155218748.1">
    <property type="nucleotide sequence ID" value="NZ_WNHB01000012.1"/>
</dbReference>
<dbReference type="OrthoDB" id="9796058at2"/>
<dbReference type="Gene3D" id="1.10.1470.10">
    <property type="entry name" value="YjbJ"/>
    <property type="match status" value="1"/>
</dbReference>
<dbReference type="SUPFAM" id="SSF69047">
    <property type="entry name" value="Hypothetical protein YjbJ"/>
    <property type="match status" value="1"/>
</dbReference>
<evidence type="ECO:0000256" key="1">
    <source>
        <dbReference type="ARBA" id="ARBA00009129"/>
    </source>
</evidence>
<dbReference type="InterPro" id="IPR008462">
    <property type="entry name" value="CsbD"/>
</dbReference>
<feature type="domain" description="CsbD-like" evidence="2">
    <location>
        <begin position="6"/>
        <end position="54"/>
    </location>
</feature>
<keyword evidence="4" id="KW-1185">Reference proteome</keyword>
<name>A0A6N8CV51_9BACI</name>
<dbReference type="EMBL" id="WNHB01000012">
    <property type="protein sequence ID" value="MTT32096.1"/>
    <property type="molecule type" value="Genomic_DNA"/>
</dbReference>
<sequence length="66" mass="7483">MSNTTDKVKAAYTKVKGEVKEKAGYYTDNAETEAEGKKDKIKAKVQENVNEAKDVRDDFKKKINKD</sequence>
<dbReference type="InterPro" id="IPR036629">
    <property type="entry name" value="YjbJ_sf"/>
</dbReference>
<accession>A0A6N8CV51</accession>
<dbReference type="Proteomes" id="UP000440978">
    <property type="component" value="Unassembled WGS sequence"/>
</dbReference>
<proteinExistence type="inferred from homology"/>
<evidence type="ECO:0000313" key="3">
    <source>
        <dbReference type="EMBL" id="MTT32096.1"/>
    </source>
</evidence>
<evidence type="ECO:0000259" key="2">
    <source>
        <dbReference type="Pfam" id="PF05532"/>
    </source>
</evidence>
<dbReference type="Pfam" id="PF05532">
    <property type="entry name" value="CsbD"/>
    <property type="match status" value="1"/>
</dbReference>
<comment type="similarity">
    <text evidence="1">Belongs to the UPF0337 (CsbD) family.</text>
</comment>
<reference evidence="3 4" key="1">
    <citation type="submission" date="2019-11" db="EMBL/GenBank/DDBJ databases">
        <title>Terrilactibacillus tamarindus sp. nov. BCM23-1 isolated from bark of Tamarindus indica.</title>
        <authorList>
            <person name="Kingkaew E."/>
            <person name="Tanasupawat S."/>
        </authorList>
    </citation>
    <scope>NUCLEOTIDE SEQUENCE [LARGE SCALE GENOMIC DNA]</scope>
    <source>
        <strain evidence="3 4">BCM23-1</strain>
    </source>
</reference>
<gene>
    <name evidence="3" type="ORF">GMB86_08760</name>
</gene>
<protein>
    <submittedName>
        <fullName evidence="3">CsbD family protein</fullName>
    </submittedName>
</protein>
<dbReference type="AlphaFoldDB" id="A0A6N8CV51"/>
<evidence type="ECO:0000313" key="4">
    <source>
        <dbReference type="Proteomes" id="UP000440978"/>
    </source>
</evidence>
<organism evidence="3 4">
    <name type="scientific">Terrilactibacillus tamarindi</name>
    <dbReference type="NCBI Taxonomy" id="2599694"/>
    <lineage>
        <taxon>Bacteria</taxon>
        <taxon>Bacillati</taxon>
        <taxon>Bacillota</taxon>
        <taxon>Bacilli</taxon>
        <taxon>Bacillales</taxon>
        <taxon>Bacillaceae</taxon>
        <taxon>Terrilactibacillus</taxon>
    </lineage>
</organism>
<comment type="caution">
    <text evidence="3">The sequence shown here is derived from an EMBL/GenBank/DDBJ whole genome shotgun (WGS) entry which is preliminary data.</text>
</comment>